<evidence type="ECO:0000313" key="5">
    <source>
        <dbReference type="EMBL" id="NOU71772.1"/>
    </source>
</evidence>
<dbReference type="RefSeq" id="WP_171643090.1">
    <property type="nucleotide sequence ID" value="NZ_WHOA01000077.1"/>
</dbReference>
<comment type="caution">
    <text evidence="5">The sequence shown here is derived from an EMBL/GenBank/DDBJ whole genome shotgun (WGS) entry which is preliminary data.</text>
</comment>
<dbReference type="InterPro" id="IPR018062">
    <property type="entry name" value="HTH_AraC-typ_CS"/>
</dbReference>
<evidence type="ECO:0000256" key="1">
    <source>
        <dbReference type="ARBA" id="ARBA00023015"/>
    </source>
</evidence>
<dbReference type="PROSITE" id="PS00041">
    <property type="entry name" value="HTH_ARAC_FAMILY_1"/>
    <property type="match status" value="1"/>
</dbReference>
<dbReference type="InterPro" id="IPR009057">
    <property type="entry name" value="Homeodomain-like_sf"/>
</dbReference>
<dbReference type="EMBL" id="WHOA01000077">
    <property type="protein sequence ID" value="NOU71772.1"/>
    <property type="molecule type" value="Genomic_DNA"/>
</dbReference>
<dbReference type="Proteomes" id="UP000616779">
    <property type="component" value="Unassembled WGS sequence"/>
</dbReference>
<reference evidence="5 6" key="1">
    <citation type="submission" date="2019-10" db="EMBL/GenBank/DDBJ databases">
        <title>Description of Paenibacillus terrestris sp. nov.</title>
        <authorList>
            <person name="Carlier A."/>
            <person name="Qi S."/>
        </authorList>
    </citation>
    <scope>NUCLEOTIDE SEQUENCE [LARGE SCALE GENOMIC DNA]</scope>
    <source>
        <strain evidence="5 6">LMG 31458</strain>
    </source>
</reference>
<evidence type="ECO:0000256" key="2">
    <source>
        <dbReference type="ARBA" id="ARBA00023125"/>
    </source>
</evidence>
<dbReference type="SUPFAM" id="SSF46689">
    <property type="entry name" value="Homeodomain-like"/>
    <property type="match status" value="2"/>
</dbReference>
<dbReference type="InterPro" id="IPR020449">
    <property type="entry name" value="Tscrpt_reg_AraC-type_HTH"/>
</dbReference>
<organism evidence="5 6">
    <name type="scientific">Paenibacillus phytorum</name>
    <dbReference type="NCBI Taxonomy" id="2654977"/>
    <lineage>
        <taxon>Bacteria</taxon>
        <taxon>Bacillati</taxon>
        <taxon>Bacillota</taxon>
        <taxon>Bacilli</taxon>
        <taxon>Bacillales</taxon>
        <taxon>Paenibacillaceae</taxon>
        <taxon>Paenibacillus</taxon>
    </lineage>
</organism>
<dbReference type="PRINTS" id="PR00032">
    <property type="entry name" value="HTHARAC"/>
</dbReference>
<feature type="domain" description="HTH araC/xylS-type" evidence="4">
    <location>
        <begin position="57"/>
        <end position="155"/>
    </location>
</feature>
<proteinExistence type="predicted"/>
<dbReference type="Gene3D" id="1.10.10.60">
    <property type="entry name" value="Homeodomain-like"/>
    <property type="match status" value="2"/>
</dbReference>
<evidence type="ECO:0000256" key="3">
    <source>
        <dbReference type="ARBA" id="ARBA00023163"/>
    </source>
</evidence>
<keyword evidence="3" id="KW-0804">Transcription</keyword>
<dbReference type="SMART" id="SM00342">
    <property type="entry name" value="HTH_ARAC"/>
    <property type="match status" value="1"/>
</dbReference>
<dbReference type="Pfam" id="PF12833">
    <property type="entry name" value="HTH_18"/>
    <property type="match status" value="1"/>
</dbReference>
<name>A0ABX1XTC2_9BACL</name>
<keyword evidence="2" id="KW-0238">DNA-binding</keyword>
<gene>
    <name evidence="5" type="ORF">GC098_10130</name>
</gene>
<keyword evidence="1" id="KW-0805">Transcription regulation</keyword>
<protein>
    <submittedName>
        <fullName evidence="5">Helix-turn-helix domain-containing protein</fullName>
    </submittedName>
</protein>
<sequence length="164" mass="18523">MKSGEIGAESIPGWDQSGSSFSILSNRLPVINSVAYSANGQKGDKNLIHGHKEDWVTEAVEFFQLHYTEQLSIERVARMAGVHRSHFTLTFTQRMGLSPQQYVQQLRMDRAKQLLYDHSLTVSEISQSVGYPDLYAFSRAFKKHIGCSPSEYRSKDKECGRSCS</sequence>
<dbReference type="PANTHER" id="PTHR43280:SF2">
    <property type="entry name" value="HTH-TYPE TRANSCRIPTIONAL REGULATOR EXSA"/>
    <property type="match status" value="1"/>
</dbReference>
<evidence type="ECO:0000313" key="6">
    <source>
        <dbReference type="Proteomes" id="UP000616779"/>
    </source>
</evidence>
<keyword evidence="6" id="KW-1185">Reference proteome</keyword>
<evidence type="ECO:0000259" key="4">
    <source>
        <dbReference type="PROSITE" id="PS01124"/>
    </source>
</evidence>
<dbReference type="InterPro" id="IPR018060">
    <property type="entry name" value="HTH_AraC"/>
</dbReference>
<dbReference type="PANTHER" id="PTHR43280">
    <property type="entry name" value="ARAC-FAMILY TRANSCRIPTIONAL REGULATOR"/>
    <property type="match status" value="1"/>
</dbReference>
<accession>A0ABX1XTC2</accession>
<dbReference type="PROSITE" id="PS01124">
    <property type="entry name" value="HTH_ARAC_FAMILY_2"/>
    <property type="match status" value="1"/>
</dbReference>